<dbReference type="EMBL" id="NMUH01001248">
    <property type="protein sequence ID" value="MQL90512.1"/>
    <property type="molecule type" value="Genomic_DNA"/>
</dbReference>
<comment type="caution">
    <text evidence="2">The sequence shown here is derived from an EMBL/GenBank/DDBJ whole genome shotgun (WGS) entry which is preliminary data.</text>
</comment>
<keyword evidence="3" id="KW-1185">Reference proteome</keyword>
<evidence type="ECO:0000313" key="3">
    <source>
        <dbReference type="Proteomes" id="UP000652761"/>
    </source>
</evidence>
<dbReference type="SUPFAM" id="SSF51430">
    <property type="entry name" value="NAD(P)-linked oxidoreductase"/>
    <property type="match status" value="2"/>
</dbReference>
<dbReference type="PROSITE" id="PS00798">
    <property type="entry name" value="ALDOKETO_REDUCTASE_1"/>
    <property type="match status" value="1"/>
</dbReference>
<gene>
    <name evidence="2" type="ORF">Taro_023103</name>
</gene>
<organism evidence="2 3">
    <name type="scientific">Colocasia esculenta</name>
    <name type="common">Wild taro</name>
    <name type="synonym">Arum esculentum</name>
    <dbReference type="NCBI Taxonomy" id="4460"/>
    <lineage>
        <taxon>Eukaryota</taxon>
        <taxon>Viridiplantae</taxon>
        <taxon>Streptophyta</taxon>
        <taxon>Embryophyta</taxon>
        <taxon>Tracheophyta</taxon>
        <taxon>Spermatophyta</taxon>
        <taxon>Magnoliopsida</taxon>
        <taxon>Liliopsida</taxon>
        <taxon>Araceae</taxon>
        <taxon>Aroideae</taxon>
        <taxon>Colocasieae</taxon>
        <taxon>Colocasia</taxon>
    </lineage>
</organism>
<dbReference type="InterPro" id="IPR023210">
    <property type="entry name" value="NADP_OxRdtase_dom"/>
</dbReference>
<evidence type="ECO:0000259" key="1">
    <source>
        <dbReference type="Pfam" id="PF00248"/>
    </source>
</evidence>
<dbReference type="OrthoDB" id="416253at2759"/>
<dbReference type="GO" id="GO:0016491">
    <property type="term" value="F:oxidoreductase activity"/>
    <property type="evidence" value="ECO:0007669"/>
    <property type="project" value="InterPro"/>
</dbReference>
<reference evidence="2" key="1">
    <citation type="submission" date="2017-07" db="EMBL/GenBank/DDBJ databases">
        <title>Taro Niue Genome Assembly and Annotation.</title>
        <authorList>
            <person name="Atibalentja N."/>
            <person name="Keating K."/>
            <person name="Fields C.J."/>
        </authorList>
    </citation>
    <scope>NUCLEOTIDE SEQUENCE</scope>
    <source>
        <strain evidence="2">Niue_2</strain>
        <tissue evidence="2">Leaf</tissue>
    </source>
</reference>
<dbReference type="Gene3D" id="3.20.20.100">
    <property type="entry name" value="NADP-dependent oxidoreductase domain"/>
    <property type="match status" value="2"/>
</dbReference>
<dbReference type="Pfam" id="PF00248">
    <property type="entry name" value="Aldo_ket_red"/>
    <property type="match status" value="1"/>
</dbReference>
<dbReference type="PANTHER" id="PTHR11732">
    <property type="entry name" value="ALDO/KETO REDUCTASE"/>
    <property type="match status" value="1"/>
</dbReference>
<accession>A0A843UWF5</accession>
<dbReference type="PROSITE" id="PS00063">
    <property type="entry name" value="ALDOKETO_REDUCTASE_3"/>
    <property type="match status" value="1"/>
</dbReference>
<dbReference type="InterPro" id="IPR020471">
    <property type="entry name" value="AKR"/>
</dbReference>
<feature type="domain" description="NADP-dependent oxidoreductase" evidence="1">
    <location>
        <begin position="31"/>
        <end position="108"/>
    </location>
</feature>
<dbReference type="InterPro" id="IPR036812">
    <property type="entry name" value="NAD(P)_OxRdtase_dom_sf"/>
</dbReference>
<dbReference type="InterPro" id="IPR018170">
    <property type="entry name" value="Aldo/ket_reductase_CS"/>
</dbReference>
<sequence>MEGGRARIPVATLEPSGRRMPLFGMGTAVYPFAAAEAARTAVVHAIRLGYRHFDTAAIYQSEQPLGEAIAEALSQGLVTSRDELFVTTKLWCRDAHRDLVVPALKNCLSLLVKSFNMKRMEENLDIFDHWELNEEELHMISQIPQSKSIPGFQFCSCDGQYKSLAELWDGEI</sequence>
<name>A0A843UWF5_COLES</name>
<dbReference type="Proteomes" id="UP000652761">
    <property type="component" value="Unassembled WGS sequence"/>
</dbReference>
<protein>
    <recommendedName>
        <fullName evidence="1">NADP-dependent oxidoreductase domain-containing protein</fullName>
    </recommendedName>
</protein>
<proteinExistence type="predicted"/>
<evidence type="ECO:0000313" key="2">
    <source>
        <dbReference type="EMBL" id="MQL90512.1"/>
    </source>
</evidence>
<dbReference type="AlphaFoldDB" id="A0A843UWF5"/>